<dbReference type="AlphaFoldDB" id="A0A0F5JNV6"/>
<reference evidence="2 3" key="1">
    <citation type="submission" date="2013-04" db="EMBL/GenBank/DDBJ databases">
        <title>The Genome Sequence of Parabacteroides gordonii DSM 23371.</title>
        <authorList>
            <consortium name="The Broad Institute Genomics Platform"/>
            <person name="Earl A."/>
            <person name="Ward D."/>
            <person name="Feldgarden M."/>
            <person name="Gevers D."/>
            <person name="Martens E."/>
            <person name="Sakamoto M."/>
            <person name="Benno Y."/>
            <person name="Suzuki N."/>
            <person name="Matsunaga N."/>
            <person name="Koshihara K."/>
            <person name="Seki M."/>
            <person name="Komiya H."/>
            <person name="Walker B."/>
            <person name="Young S."/>
            <person name="Zeng Q."/>
            <person name="Gargeya S."/>
            <person name="Fitzgerald M."/>
            <person name="Haas B."/>
            <person name="Abouelleil A."/>
            <person name="Allen A.W."/>
            <person name="Alvarado L."/>
            <person name="Arachchi H.M."/>
            <person name="Berlin A.M."/>
            <person name="Chapman S.B."/>
            <person name="Gainer-Dewar J."/>
            <person name="Goldberg J."/>
            <person name="Griggs A."/>
            <person name="Gujja S."/>
            <person name="Hansen M."/>
            <person name="Howarth C."/>
            <person name="Imamovic A."/>
            <person name="Ireland A."/>
            <person name="Larimer J."/>
            <person name="McCowan C."/>
            <person name="Murphy C."/>
            <person name="Pearson M."/>
            <person name="Poon T.W."/>
            <person name="Priest M."/>
            <person name="Roberts A."/>
            <person name="Saif S."/>
            <person name="Shea T."/>
            <person name="Sisk P."/>
            <person name="Sykes S."/>
            <person name="Wortman J."/>
            <person name="Nusbaum C."/>
            <person name="Birren B."/>
        </authorList>
    </citation>
    <scope>NUCLEOTIDE SEQUENCE [LARGE SCALE GENOMIC DNA]</scope>
    <source>
        <strain evidence="2 3">MS-1</strain>
    </source>
</reference>
<keyword evidence="3" id="KW-1185">Reference proteome</keyword>
<protein>
    <recommendedName>
        <fullName evidence="1">DUF4906 domain-containing protein</fullName>
    </recommendedName>
</protein>
<dbReference type="PATRIC" id="fig|1203610.3.peg.972"/>
<evidence type="ECO:0000313" key="3">
    <source>
        <dbReference type="Proteomes" id="UP000033035"/>
    </source>
</evidence>
<comment type="caution">
    <text evidence="2">The sequence shown here is derived from an EMBL/GenBank/DDBJ whole genome shotgun (WGS) entry which is preliminary data.</text>
</comment>
<dbReference type="Pfam" id="PF16249">
    <property type="entry name" value="DUF4906"/>
    <property type="match status" value="1"/>
</dbReference>
<dbReference type="HOGENOM" id="CLU_462848_0_0_10"/>
<accession>A0A0F5JNV6</accession>
<gene>
    <name evidence="2" type="ORF">HMPREF1536_00948</name>
</gene>
<sequence length="530" mass="58555">MKQIIQTISLILLLGACTDETYTDTPLSQGSKSGELVPVELALNIQPMQSPPSADTKAGGDIVSSTEVCKGMEISLVKTPVTRATYEDEIKNFWVLQFDNINPDGKLVYKNNCTSVKDVQLVKLGIENQKSKIIVIANASEHTFDNLSIDQTTLADFNALGISSDQNGFPLFYDAAGNRPIFAGSTNTVVAANKQADIMLYRTVARVNVTLTLSQSMIEKNYQTWTYQFIQIPKKSFYYSIGQTAVFPEETVGYTNYKQQPITFPSNAPITTYLPVNLQHSVPYTSPEKRRVNAPVGATYLQIVGVQMAGNVISRSVIYQIHMGSNFTDNYSVSPNYSYTYDIHITNENIDDSRVIKFIPGYFGGKLTMYNDKGVVTQTPGDASIWRYEKRNEVYISDVNPSGGIKWLNSGSMPATPNSLMDGRQNTWDLRQSTDYPAIAGCVALNGATLPPNIEAMTWYTPSFGQSLAIYVGGSNTLQTLPNTYYWSSTANGTYAWGIQVWTGQSPQLSPNELYNLRCIKDLNSGDAIQ</sequence>
<dbReference type="InterPro" id="IPR032594">
    <property type="entry name" value="DUF4906"/>
</dbReference>
<dbReference type="STRING" id="1203610.HMPREF1536_00948"/>
<feature type="domain" description="DUF4906" evidence="1">
    <location>
        <begin position="271"/>
        <end position="343"/>
    </location>
</feature>
<dbReference type="EMBL" id="AQHW01000005">
    <property type="protein sequence ID" value="KKB59399.1"/>
    <property type="molecule type" value="Genomic_DNA"/>
</dbReference>
<evidence type="ECO:0000259" key="1">
    <source>
        <dbReference type="Pfam" id="PF16249"/>
    </source>
</evidence>
<proteinExistence type="predicted"/>
<evidence type="ECO:0000313" key="2">
    <source>
        <dbReference type="EMBL" id="KKB59399.1"/>
    </source>
</evidence>
<dbReference type="PROSITE" id="PS51257">
    <property type="entry name" value="PROKAR_LIPOPROTEIN"/>
    <property type="match status" value="1"/>
</dbReference>
<dbReference type="RefSeq" id="WP_028726877.1">
    <property type="nucleotide sequence ID" value="NZ_AUAE01000011.1"/>
</dbReference>
<name>A0A0F5JNV6_9BACT</name>
<dbReference type="Proteomes" id="UP000033035">
    <property type="component" value="Unassembled WGS sequence"/>
</dbReference>
<organism evidence="2 3">
    <name type="scientific">Parabacteroides gordonii MS-1 = DSM 23371</name>
    <dbReference type="NCBI Taxonomy" id="1203610"/>
    <lineage>
        <taxon>Bacteria</taxon>
        <taxon>Pseudomonadati</taxon>
        <taxon>Bacteroidota</taxon>
        <taxon>Bacteroidia</taxon>
        <taxon>Bacteroidales</taxon>
        <taxon>Tannerellaceae</taxon>
        <taxon>Parabacteroides</taxon>
    </lineage>
</organism>